<keyword evidence="8" id="KW-0902">Two-component regulatory system</keyword>
<dbReference type="PANTHER" id="PTHR24421:SF10">
    <property type="entry name" value="NITRATE_NITRITE SENSOR PROTEIN NARQ"/>
    <property type="match status" value="1"/>
</dbReference>
<dbReference type="PANTHER" id="PTHR24421">
    <property type="entry name" value="NITRATE/NITRITE SENSOR PROTEIN NARX-RELATED"/>
    <property type="match status" value="1"/>
</dbReference>
<evidence type="ECO:0000256" key="6">
    <source>
        <dbReference type="ARBA" id="ARBA00022777"/>
    </source>
</evidence>
<keyword evidence="6 12" id="KW-0418">Kinase</keyword>
<keyword evidence="5" id="KW-0547">Nucleotide-binding</keyword>
<accession>A0A1G6QIB1</accession>
<evidence type="ECO:0000256" key="7">
    <source>
        <dbReference type="ARBA" id="ARBA00022840"/>
    </source>
</evidence>
<dbReference type="EMBL" id="FMZE01000004">
    <property type="protein sequence ID" value="SDC91385.1"/>
    <property type="molecule type" value="Genomic_DNA"/>
</dbReference>
<keyword evidence="3" id="KW-0597">Phosphoprotein</keyword>
<evidence type="ECO:0000313" key="13">
    <source>
        <dbReference type="Proteomes" id="UP000199494"/>
    </source>
</evidence>
<dbReference type="CDD" id="cd16917">
    <property type="entry name" value="HATPase_UhpB-NarQ-NarX-like"/>
    <property type="match status" value="1"/>
</dbReference>
<evidence type="ECO:0000256" key="5">
    <source>
        <dbReference type="ARBA" id="ARBA00022741"/>
    </source>
</evidence>
<dbReference type="STRING" id="530584.SAMN05421630_104416"/>
<dbReference type="GO" id="GO:0016020">
    <property type="term" value="C:membrane"/>
    <property type="evidence" value="ECO:0007669"/>
    <property type="project" value="InterPro"/>
</dbReference>
<feature type="domain" description="Signal transduction histidine kinase subgroup 3 dimerisation and phosphoacceptor" evidence="10">
    <location>
        <begin position="199"/>
        <end position="265"/>
    </location>
</feature>
<keyword evidence="13" id="KW-1185">Reference proteome</keyword>
<dbReference type="GO" id="GO:0046983">
    <property type="term" value="F:protein dimerization activity"/>
    <property type="evidence" value="ECO:0007669"/>
    <property type="project" value="InterPro"/>
</dbReference>
<dbReference type="InterPro" id="IPR055558">
    <property type="entry name" value="DUF7134"/>
</dbReference>
<evidence type="ECO:0000313" key="12">
    <source>
        <dbReference type="EMBL" id="SDC91385.1"/>
    </source>
</evidence>
<dbReference type="Gene3D" id="3.30.565.10">
    <property type="entry name" value="Histidine kinase-like ATPase, C-terminal domain"/>
    <property type="match status" value="1"/>
</dbReference>
<dbReference type="InterPro" id="IPR003594">
    <property type="entry name" value="HATPase_dom"/>
</dbReference>
<dbReference type="Proteomes" id="UP000199494">
    <property type="component" value="Unassembled WGS sequence"/>
</dbReference>
<keyword evidence="4" id="KW-0808">Transferase</keyword>
<dbReference type="OrthoDB" id="227596at2"/>
<dbReference type="EC" id="2.7.13.3" evidence="2"/>
<dbReference type="Pfam" id="PF23539">
    <property type="entry name" value="DUF7134"/>
    <property type="match status" value="1"/>
</dbReference>
<feature type="domain" description="Histidine kinase/HSP90-like ATPase" evidence="9">
    <location>
        <begin position="308"/>
        <end position="394"/>
    </location>
</feature>
<evidence type="ECO:0000256" key="4">
    <source>
        <dbReference type="ARBA" id="ARBA00022679"/>
    </source>
</evidence>
<gene>
    <name evidence="12" type="ORF">SAMN05421630_104416</name>
</gene>
<comment type="catalytic activity">
    <reaction evidence="1">
        <text>ATP + protein L-histidine = ADP + protein N-phospho-L-histidine.</text>
        <dbReference type="EC" id="2.7.13.3"/>
    </reaction>
</comment>
<protein>
    <recommendedName>
        <fullName evidence="2">histidine kinase</fullName>
        <ecNumber evidence="2">2.7.13.3</ecNumber>
    </recommendedName>
</protein>
<evidence type="ECO:0000256" key="2">
    <source>
        <dbReference type="ARBA" id="ARBA00012438"/>
    </source>
</evidence>
<dbReference type="InterPro" id="IPR036890">
    <property type="entry name" value="HATPase_C_sf"/>
</dbReference>
<dbReference type="GO" id="GO:0005524">
    <property type="term" value="F:ATP binding"/>
    <property type="evidence" value="ECO:0007669"/>
    <property type="project" value="UniProtKB-KW"/>
</dbReference>
<evidence type="ECO:0000259" key="9">
    <source>
        <dbReference type="Pfam" id="PF02518"/>
    </source>
</evidence>
<organism evidence="12 13">
    <name type="scientific">Prauserella marina</name>
    <dbReference type="NCBI Taxonomy" id="530584"/>
    <lineage>
        <taxon>Bacteria</taxon>
        <taxon>Bacillati</taxon>
        <taxon>Actinomycetota</taxon>
        <taxon>Actinomycetes</taxon>
        <taxon>Pseudonocardiales</taxon>
        <taxon>Pseudonocardiaceae</taxon>
        <taxon>Prauserella</taxon>
    </lineage>
</organism>
<dbReference type="Gene3D" id="1.20.5.1930">
    <property type="match status" value="1"/>
</dbReference>
<dbReference type="AlphaFoldDB" id="A0A1G6QIB1"/>
<dbReference type="Pfam" id="PF02518">
    <property type="entry name" value="HATPase_c"/>
    <property type="match status" value="1"/>
</dbReference>
<evidence type="ECO:0000256" key="8">
    <source>
        <dbReference type="ARBA" id="ARBA00023012"/>
    </source>
</evidence>
<dbReference type="SUPFAM" id="SSF55874">
    <property type="entry name" value="ATPase domain of HSP90 chaperone/DNA topoisomerase II/histidine kinase"/>
    <property type="match status" value="1"/>
</dbReference>
<evidence type="ECO:0000259" key="10">
    <source>
        <dbReference type="Pfam" id="PF07730"/>
    </source>
</evidence>
<keyword evidence="7" id="KW-0067">ATP-binding</keyword>
<dbReference type="InterPro" id="IPR050482">
    <property type="entry name" value="Sensor_HK_TwoCompSys"/>
</dbReference>
<dbReference type="InterPro" id="IPR011712">
    <property type="entry name" value="Sig_transdc_His_kin_sub3_dim/P"/>
</dbReference>
<dbReference type="GO" id="GO:0000155">
    <property type="term" value="F:phosphorelay sensor kinase activity"/>
    <property type="evidence" value="ECO:0007669"/>
    <property type="project" value="InterPro"/>
</dbReference>
<evidence type="ECO:0000256" key="1">
    <source>
        <dbReference type="ARBA" id="ARBA00000085"/>
    </source>
</evidence>
<evidence type="ECO:0000256" key="3">
    <source>
        <dbReference type="ARBA" id="ARBA00022553"/>
    </source>
</evidence>
<sequence>MTSHEPTRASGRPANLVPVSDPDARPLLTGKLNHKHLVALDVIAAFTLSGTAAGNLAAGSWGPGVGLPAWVAWVSALLIGIPSMTRRFRPLTSLWASLFYSLLCVLTGALEVVFFAMVLPMHTVASREPRNRSLPALAVTLVFTFVTNSVPVRPMTLAGIVLSWTLLCSVWLLGRASRERRQLAAIAAEQKAREAVIGERLRIARELHDVVAHNMSMVAVKAGVAHHVAEQHPAEAKETLGIIESTTRDALVEMRHLLGVLRSEQEQGTELSPAPGLSGLVELAERARSTGVEVELSVDVKEPLPEGVELSVYRIVQESVTNVMKHAAPARCTVSVRSESGSVHVGVRDDGSRITWGAQGHGLLGMRERVAVYGGTFSAGPVEGGGFAVSAVLPHG</sequence>
<proteinExistence type="predicted"/>
<name>A0A1G6QIB1_9PSEU</name>
<reference evidence="12 13" key="1">
    <citation type="submission" date="2016-10" db="EMBL/GenBank/DDBJ databases">
        <authorList>
            <person name="de Groot N.N."/>
        </authorList>
    </citation>
    <scope>NUCLEOTIDE SEQUENCE [LARGE SCALE GENOMIC DNA]</scope>
    <source>
        <strain evidence="12 13">CGMCC 4.5506</strain>
    </source>
</reference>
<dbReference type="Pfam" id="PF07730">
    <property type="entry name" value="HisKA_3"/>
    <property type="match status" value="1"/>
</dbReference>
<evidence type="ECO:0000259" key="11">
    <source>
        <dbReference type="Pfam" id="PF23539"/>
    </source>
</evidence>
<feature type="domain" description="DUF7134" evidence="11">
    <location>
        <begin position="35"/>
        <end position="181"/>
    </location>
</feature>